<dbReference type="AlphaFoldDB" id="A0A182J368"/>
<dbReference type="VEuPathDB" id="VectorBase:AATE010509"/>
<feature type="region of interest" description="Disordered" evidence="1">
    <location>
        <begin position="77"/>
        <end position="107"/>
    </location>
</feature>
<proteinExistence type="predicted"/>
<evidence type="ECO:0000256" key="1">
    <source>
        <dbReference type="SAM" id="MobiDB-lite"/>
    </source>
</evidence>
<organism evidence="2">
    <name type="scientific">Anopheles atroparvus</name>
    <name type="common">European mosquito</name>
    <dbReference type="NCBI Taxonomy" id="41427"/>
    <lineage>
        <taxon>Eukaryota</taxon>
        <taxon>Metazoa</taxon>
        <taxon>Ecdysozoa</taxon>
        <taxon>Arthropoda</taxon>
        <taxon>Hexapoda</taxon>
        <taxon>Insecta</taxon>
        <taxon>Pterygota</taxon>
        <taxon>Neoptera</taxon>
        <taxon>Endopterygota</taxon>
        <taxon>Diptera</taxon>
        <taxon>Nematocera</taxon>
        <taxon>Culicoidea</taxon>
        <taxon>Culicidae</taxon>
        <taxon>Anophelinae</taxon>
        <taxon>Anopheles</taxon>
    </lineage>
</organism>
<feature type="compositionally biased region" description="Low complexity" evidence="1">
    <location>
        <begin position="1"/>
        <end position="23"/>
    </location>
</feature>
<accession>A0A182J368</accession>
<feature type="compositionally biased region" description="Acidic residues" evidence="1">
    <location>
        <begin position="193"/>
        <end position="207"/>
    </location>
</feature>
<sequence length="207" mass="22540">MAPHAASPSATYTATASTRPRSSVDPTADDTCGTTRARACTDVRRSSRARAKQVNCRLLGMQREWWQLVGMMLRDPPPLPEVFGGERRRAGRFANDDDDDDDDDEDDDDGLLAALICCCWWPAEVPLKESPFWVASLGPPGPSKLSKRSSSPLRAVGPTVTEHGMARLERDEADFMTGDPLRNRNPSSSDVGFADDGEDADDDGGTR</sequence>
<feature type="compositionally biased region" description="Acidic residues" evidence="1">
    <location>
        <begin position="96"/>
        <end position="107"/>
    </location>
</feature>
<evidence type="ECO:0000313" key="2">
    <source>
        <dbReference type="EnsemblMetazoa" id="AATE010509-PA.1"/>
    </source>
</evidence>
<protein>
    <submittedName>
        <fullName evidence="2">Uncharacterized protein</fullName>
    </submittedName>
</protein>
<name>A0A182J368_ANOAO</name>
<dbReference type="EnsemblMetazoa" id="AATE010509-RA">
    <property type="protein sequence ID" value="AATE010509-PA.1"/>
    <property type="gene ID" value="AATE010509"/>
</dbReference>
<feature type="region of interest" description="Disordered" evidence="1">
    <location>
        <begin position="139"/>
        <end position="207"/>
    </location>
</feature>
<reference evidence="2" key="1">
    <citation type="submission" date="2022-08" db="UniProtKB">
        <authorList>
            <consortium name="EnsemblMetazoa"/>
        </authorList>
    </citation>
    <scope>IDENTIFICATION</scope>
    <source>
        <strain evidence="2">EBRO</strain>
    </source>
</reference>
<feature type="region of interest" description="Disordered" evidence="1">
    <location>
        <begin position="1"/>
        <end position="34"/>
    </location>
</feature>